<dbReference type="Proteomes" id="UP000188159">
    <property type="component" value="Chromosome"/>
</dbReference>
<organism evidence="1 2">
    <name type="scientific">Anaerostipes hadrus</name>
    <dbReference type="NCBI Taxonomy" id="649756"/>
    <lineage>
        <taxon>Bacteria</taxon>
        <taxon>Bacillati</taxon>
        <taxon>Bacillota</taxon>
        <taxon>Clostridia</taxon>
        <taxon>Lachnospirales</taxon>
        <taxon>Lachnospiraceae</taxon>
        <taxon>Anaerostipes</taxon>
    </lineage>
</organism>
<gene>
    <name evidence="1" type="ORF">DO83_02670</name>
</gene>
<reference evidence="1 2" key="1">
    <citation type="journal article" date="2016" name="Sci. Rep.">
        <title>Accelerated dysbiosis of gut microbiota during aggravation of DSS-induced colitis by a butyrate-producing bacterium.</title>
        <authorList>
            <person name="Zhang Q."/>
            <person name="Wu Y."/>
            <person name="Wang J."/>
            <person name="Wu G."/>
            <person name="Long W."/>
            <person name="Xue Z."/>
            <person name="Wang L."/>
            <person name="Zhang X."/>
            <person name="Pang X."/>
            <person name="Zhao Y."/>
            <person name="Zhao L."/>
            <person name="Zhang C."/>
        </authorList>
    </citation>
    <scope>NUCLEOTIDE SEQUENCE [LARGE SCALE GENOMIC DNA]</scope>
    <source>
        <strain evidence="1 2">BPB5</strain>
    </source>
</reference>
<dbReference type="AlphaFoldDB" id="A0A1Q2C4F4"/>
<proteinExistence type="predicted"/>
<protein>
    <submittedName>
        <fullName evidence="1">Uncharacterized protein</fullName>
    </submittedName>
</protein>
<sequence>MQEEEIRNRGIRCALRHMHSLRVQAAGGKKADFIEPCQQCGEFDVCEADWSETTKLIMKESGYLDCD</sequence>
<evidence type="ECO:0000313" key="2">
    <source>
        <dbReference type="Proteomes" id="UP000188159"/>
    </source>
</evidence>
<name>A0A1Q2C4F4_ANAHA</name>
<evidence type="ECO:0000313" key="1">
    <source>
        <dbReference type="EMBL" id="AQP38608.1"/>
    </source>
</evidence>
<dbReference type="EMBL" id="CP012098">
    <property type="protein sequence ID" value="AQP38608.1"/>
    <property type="molecule type" value="Genomic_DNA"/>
</dbReference>
<accession>A0A1Q2C4F4</accession>
<dbReference type="RefSeq" id="WP_077325522.1">
    <property type="nucleotide sequence ID" value="NZ_CP012098.1"/>
</dbReference>